<dbReference type="EMBL" id="JAADJZ010000006">
    <property type="protein sequence ID" value="KAF2873974.1"/>
    <property type="molecule type" value="Genomic_DNA"/>
</dbReference>
<dbReference type="InterPro" id="IPR006593">
    <property type="entry name" value="Cyt_b561/ferric_Rdtase_TM"/>
</dbReference>
<keyword evidence="6 7" id="KW-0472">Membrane</keyword>
<dbReference type="PANTHER" id="PTHR47797:SF1">
    <property type="entry name" value="CYTOCHROME B561 DOMAIN-CONTAINING PROTEIN-RELATED"/>
    <property type="match status" value="1"/>
</dbReference>
<reference evidence="10 11" key="1">
    <citation type="submission" date="2020-01" db="EMBL/GenBank/DDBJ databases">
        <authorList>
            <consortium name="DOE Joint Genome Institute"/>
            <person name="Haridas S."/>
            <person name="Albert R."/>
            <person name="Binder M."/>
            <person name="Bloem J."/>
            <person name="Labutti K."/>
            <person name="Salamov A."/>
            <person name="Andreopoulos B."/>
            <person name="Baker S.E."/>
            <person name="Barry K."/>
            <person name="Bills G."/>
            <person name="Bluhm B.H."/>
            <person name="Cannon C."/>
            <person name="Castanera R."/>
            <person name="Culley D.E."/>
            <person name="Daum C."/>
            <person name="Ezra D."/>
            <person name="Gonzalez J.B."/>
            <person name="Henrissat B."/>
            <person name="Kuo A."/>
            <person name="Liang C."/>
            <person name="Lipzen A."/>
            <person name="Lutzoni F."/>
            <person name="Magnuson J."/>
            <person name="Mondo S."/>
            <person name="Nolan M."/>
            <person name="Ohm R."/>
            <person name="Pangilinan J."/>
            <person name="Park H.-J.H."/>
            <person name="Ramirez L."/>
            <person name="Alfaro M."/>
            <person name="Sun H."/>
            <person name="Tritt A."/>
            <person name="Yoshinaga Y."/>
            <person name="Zwiers L.-H.L."/>
            <person name="Turgeon B.G."/>
            <person name="Goodwin S.B."/>
            <person name="Spatafora J.W."/>
            <person name="Crous P.W."/>
            <person name="Grigoriev I.V."/>
        </authorList>
    </citation>
    <scope>NUCLEOTIDE SEQUENCE [LARGE SCALE GENOMIC DNA]</scope>
    <source>
        <strain evidence="10 11">CBS 611.86</strain>
    </source>
</reference>
<evidence type="ECO:0000256" key="4">
    <source>
        <dbReference type="ARBA" id="ARBA00022982"/>
    </source>
</evidence>
<feature type="domain" description="Cytochrome b561" evidence="9">
    <location>
        <begin position="72"/>
        <end position="195"/>
    </location>
</feature>
<proteinExistence type="predicted"/>
<dbReference type="PANTHER" id="PTHR47797">
    <property type="entry name" value="DEHYDROGENASE, PUTATIVE (AFU_ORTHOLOGUE AFUA_8G05805)-RELATED"/>
    <property type="match status" value="1"/>
</dbReference>
<evidence type="ECO:0000256" key="7">
    <source>
        <dbReference type="SAM" id="Phobius"/>
    </source>
</evidence>
<keyword evidence="3 7" id="KW-0812">Transmembrane</keyword>
<feature type="transmembrane region" description="Helical" evidence="7">
    <location>
        <begin position="178"/>
        <end position="199"/>
    </location>
</feature>
<feature type="transmembrane region" description="Helical" evidence="7">
    <location>
        <begin position="101"/>
        <end position="125"/>
    </location>
</feature>
<evidence type="ECO:0000256" key="8">
    <source>
        <dbReference type="SAM" id="SignalP"/>
    </source>
</evidence>
<evidence type="ECO:0000313" key="11">
    <source>
        <dbReference type="Proteomes" id="UP000481861"/>
    </source>
</evidence>
<protein>
    <recommendedName>
        <fullName evidence="9">Cytochrome b561 domain-containing protein</fullName>
    </recommendedName>
</protein>
<feature type="transmembrane region" description="Helical" evidence="7">
    <location>
        <begin position="137"/>
        <end position="158"/>
    </location>
</feature>
<gene>
    <name evidence="10" type="ORF">BDV95DRAFT_317660</name>
</gene>
<evidence type="ECO:0000256" key="5">
    <source>
        <dbReference type="ARBA" id="ARBA00022989"/>
    </source>
</evidence>
<keyword evidence="8" id="KW-0732">Signal</keyword>
<feature type="signal peptide" evidence="8">
    <location>
        <begin position="1"/>
        <end position="19"/>
    </location>
</feature>
<accession>A0A7C8I9E9</accession>
<dbReference type="Proteomes" id="UP000481861">
    <property type="component" value="Unassembled WGS sequence"/>
</dbReference>
<feature type="transmembrane region" description="Helical" evidence="7">
    <location>
        <begin position="70"/>
        <end position="94"/>
    </location>
</feature>
<evidence type="ECO:0000256" key="6">
    <source>
        <dbReference type="ARBA" id="ARBA00023136"/>
    </source>
</evidence>
<keyword evidence="2" id="KW-0813">Transport</keyword>
<evidence type="ECO:0000256" key="2">
    <source>
        <dbReference type="ARBA" id="ARBA00022448"/>
    </source>
</evidence>
<keyword evidence="4" id="KW-0249">Electron transport</keyword>
<dbReference type="SMART" id="SM00665">
    <property type="entry name" value="B561"/>
    <property type="match status" value="1"/>
</dbReference>
<name>A0A7C8I9E9_9PLEO</name>
<comment type="caution">
    <text evidence="10">The sequence shown here is derived from an EMBL/GenBank/DDBJ whole genome shotgun (WGS) entry which is preliminary data.</text>
</comment>
<organism evidence="10 11">
    <name type="scientific">Massariosphaeria phaeospora</name>
    <dbReference type="NCBI Taxonomy" id="100035"/>
    <lineage>
        <taxon>Eukaryota</taxon>
        <taxon>Fungi</taxon>
        <taxon>Dikarya</taxon>
        <taxon>Ascomycota</taxon>
        <taxon>Pezizomycotina</taxon>
        <taxon>Dothideomycetes</taxon>
        <taxon>Pleosporomycetidae</taxon>
        <taxon>Pleosporales</taxon>
        <taxon>Pleosporales incertae sedis</taxon>
        <taxon>Massariosphaeria</taxon>
    </lineage>
</organism>
<keyword evidence="11" id="KW-1185">Reference proteome</keyword>
<feature type="chain" id="PRO_5028905643" description="Cytochrome b561 domain-containing protein" evidence="8">
    <location>
        <begin position="20"/>
        <end position="255"/>
    </location>
</feature>
<evidence type="ECO:0000256" key="1">
    <source>
        <dbReference type="ARBA" id="ARBA00004370"/>
    </source>
</evidence>
<evidence type="ECO:0000259" key="9">
    <source>
        <dbReference type="SMART" id="SM00665"/>
    </source>
</evidence>
<keyword evidence="5 7" id="KW-1133">Transmembrane helix</keyword>
<dbReference type="OrthoDB" id="19261at2759"/>
<dbReference type="CDD" id="cd08760">
    <property type="entry name" value="Cyt_b561_FRRS1_like"/>
    <property type="match status" value="1"/>
</dbReference>
<feature type="transmembrane region" description="Helical" evidence="7">
    <location>
        <begin position="211"/>
        <end position="231"/>
    </location>
</feature>
<dbReference type="AlphaFoldDB" id="A0A7C8I9E9"/>
<dbReference type="Gene3D" id="1.20.120.1770">
    <property type="match status" value="1"/>
</dbReference>
<dbReference type="GO" id="GO:0016020">
    <property type="term" value="C:membrane"/>
    <property type="evidence" value="ECO:0007669"/>
    <property type="project" value="UniProtKB-SubCell"/>
</dbReference>
<evidence type="ECO:0000256" key="3">
    <source>
        <dbReference type="ARBA" id="ARBA00022692"/>
    </source>
</evidence>
<evidence type="ECO:0000313" key="10">
    <source>
        <dbReference type="EMBL" id="KAF2873974.1"/>
    </source>
</evidence>
<sequence>MMTLRSRAVFLGLATLAMAQYGPSGQYGPGNNNNNNNPYGGGGGGSGSDQGGSFGGFNGQSFLGDRQKFLIAHGVLAALAFVVFFPLGSILIRLGSFRGAWIVHASFQIFAYTLYIAAFGIGIWLVNGIPIRLIDHYHPVIGIIVFCLLFFQPILGLVHHYKFKKYNRRTIWSYGHLWLGRIVITLGMINGGLGMLLATETGYFVPSKGQIAAYGVVAGVMWLLWVAAAVVGERRRARARTAVQTETSPYKEQYA</sequence>
<comment type="subcellular location">
    <subcellularLocation>
        <location evidence="1">Membrane</location>
    </subcellularLocation>
</comment>